<dbReference type="Pfam" id="PF13620">
    <property type="entry name" value="CarboxypepD_reg"/>
    <property type="match status" value="1"/>
</dbReference>
<dbReference type="AlphaFoldDB" id="A0A831QST6"/>
<keyword evidence="2" id="KW-0813">Transport</keyword>
<dbReference type="SUPFAM" id="SSF49464">
    <property type="entry name" value="Carboxypeptidase regulatory domain-like"/>
    <property type="match status" value="1"/>
</dbReference>
<evidence type="ECO:0000256" key="7">
    <source>
        <dbReference type="SAM" id="MobiDB-lite"/>
    </source>
</evidence>
<evidence type="ECO:0000256" key="5">
    <source>
        <dbReference type="ARBA" id="ARBA00023136"/>
    </source>
</evidence>
<evidence type="ECO:0000256" key="2">
    <source>
        <dbReference type="ARBA" id="ARBA00022448"/>
    </source>
</evidence>
<keyword evidence="3" id="KW-1134">Transmembrane beta strand</keyword>
<organism evidence="10">
    <name type="scientific">Pricia antarctica</name>
    <dbReference type="NCBI Taxonomy" id="641691"/>
    <lineage>
        <taxon>Bacteria</taxon>
        <taxon>Pseudomonadati</taxon>
        <taxon>Bacteroidota</taxon>
        <taxon>Flavobacteriia</taxon>
        <taxon>Flavobacteriales</taxon>
        <taxon>Flavobacteriaceae</taxon>
        <taxon>Pricia</taxon>
    </lineage>
</organism>
<dbReference type="Pfam" id="PF25183">
    <property type="entry name" value="OMP_b-brl_4"/>
    <property type="match status" value="2"/>
</dbReference>
<keyword evidence="5" id="KW-0472">Membrane</keyword>
<feature type="region of interest" description="Disordered" evidence="7">
    <location>
        <begin position="154"/>
        <end position="174"/>
    </location>
</feature>
<dbReference type="GO" id="GO:0009279">
    <property type="term" value="C:cell outer membrane"/>
    <property type="evidence" value="ECO:0007669"/>
    <property type="project" value="UniProtKB-SubCell"/>
</dbReference>
<keyword evidence="8" id="KW-0732">Signal</keyword>
<dbReference type="GO" id="GO:0015344">
    <property type="term" value="F:siderophore uptake transmembrane transporter activity"/>
    <property type="evidence" value="ECO:0007669"/>
    <property type="project" value="TreeGrafter"/>
</dbReference>
<gene>
    <name evidence="10" type="ORF">ENH87_16225</name>
</gene>
<dbReference type="InterPro" id="IPR008969">
    <property type="entry name" value="CarboxyPept-like_regulatory"/>
</dbReference>
<evidence type="ECO:0000259" key="9">
    <source>
        <dbReference type="Pfam" id="PF25183"/>
    </source>
</evidence>
<keyword evidence="6" id="KW-0998">Cell outer membrane</keyword>
<dbReference type="SUPFAM" id="SSF56935">
    <property type="entry name" value="Porins"/>
    <property type="match status" value="1"/>
</dbReference>
<evidence type="ECO:0000256" key="6">
    <source>
        <dbReference type="ARBA" id="ARBA00023237"/>
    </source>
</evidence>
<dbReference type="PANTHER" id="PTHR30069:SF46">
    <property type="entry name" value="OAR PROTEIN"/>
    <property type="match status" value="1"/>
</dbReference>
<comment type="subcellular location">
    <subcellularLocation>
        <location evidence="1">Cell outer membrane</location>
        <topology evidence="1">Multi-pass membrane protein</topology>
    </subcellularLocation>
</comment>
<comment type="caution">
    <text evidence="10">The sequence shown here is derived from an EMBL/GenBank/DDBJ whole genome shotgun (WGS) entry which is preliminary data.</text>
</comment>
<dbReference type="InterPro" id="IPR057601">
    <property type="entry name" value="Oar-like_b-barrel"/>
</dbReference>
<feature type="domain" description="TonB-dependent transporter Oar-like beta-barrel" evidence="9">
    <location>
        <begin position="241"/>
        <end position="304"/>
    </location>
</feature>
<feature type="signal peptide" evidence="8">
    <location>
        <begin position="1"/>
        <end position="20"/>
    </location>
</feature>
<evidence type="ECO:0000313" key="10">
    <source>
        <dbReference type="EMBL" id="HEA22448.1"/>
    </source>
</evidence>
<dbReference type="Gene3D" id="2.40.170.20">
    <property type="entry name" value="TonB-dependent receptor, beta-barrel domain"/>
    <property type="match status" value="1"/>
</dbReference>
<keyword evidence="4" id="KW-0812">Transmembrane</keyword>
<evidence type="ECO:0000256" key="3">
    <source>
        <dbReference type="ARBA" id="ARBA00022452"/>
    </source>
</evidence>
<dbReference type="Gene3D" id="2.60.40.1120">
    <property type="entry name" value="Carboxypeptidase-like, regulatory domain"/>
    <property type="match status" value="1"/>
</dbReference>
<evidence type="ECO:0000256" key="4">
    <source>
        <dbReference type="ARBA" id="ARBA00022692"/>
    </source>
</evidence>
<keyword evidence="10" id="KW-0675">Receptor</keyword>
<proteinExistence type="predicted"/>
<evidence type="ECO:0000256" key="8">
    <source>
        <dbReference type="SAM" id="SignalP"/>
    </source>
</evidence>
<reference evidence="10" key="1">
    <citation type="journal article" date="2020" name="mSystems">
        <title>Genome- and Community-Level Interaction Insights into Carbon Utilization and Element Cycling Functions of Hydrothermarchaeota in Hydrothermal Sediment.</title>
        <authorList>
            <person name="Zhou Z."/>
            <person name="Liu Y."/>
            <person name="Xu W."/>
            <person name="Pan J."/>
            <person name="Luo Z.H."/>
            <person name="Li M."/>
        </authorList>
    </citation>
    <scope>NUCLEOTIDE SEQUENCE [LARGE SCALE GENOMIC DNA]</scope>
    <source>
        <strain evidence="10">HyVt-345</strain>
    </source>
</reference>
<dbReference type="EMBL" id="DRGL01000059">
    <property type="protein sequence ID" value="HEA22448.1"/>
    <property type="molecule type" value="Genomic_DNA"/>
</dbReference>
<accession>A0A831QST6</accession>
<feature type="domain" description="TonB-dependent transporter Oar-like beta-barrel" evidence="9">
    <location>
        <begin position="356"/>
        <end position="699"/>
    </location>
</feature>
<sequence length="1067" mass="117792">MFQKLLLPIFLIFAVLNASGQITTSNMGGTVVDDQNEPLLGANVVAVHTPTGTKYGAITNQDGLFKILNMRVGGPYTVTVTYVGFKEHLIENIFLTLGKTFPLDVILMTESQALDEVTVISDRGGTFGSSRTGAETSVGRRELTKLPTISRSAEDFTRLEPSASGNSGEGGLSFGGRNDQYNNFSLDGSFFGNPFGLDAPSPGGQSSSQPISLDAIDQIQVSLAPYDVTQSGFTGATVNAVTKSGTNDFQGTVYGFFRNESLTGGKIKGEDVVKPDLNQNQYGISIGGPIIQNKLFFFANFEQDSRDDLGSNGWVPNTGSGAINESRVVEDDLLAVQSALSGFGYNTGAYQGFTYGAESTKGILKLDWNINDNNRLAVIYNFLDASKEKPAHPTALGVRGPNAQTLQFENSGYRINNNLQSFQLELNSTFGDNATNKLQVGYTHFDDSRDPFSSPAPSIIIQNDAGSNYIIAGHEPFSINNRLDQKVFQVTNNFNYFIGNHTLTAGVSFEKFQFDNSFNLGAYGGTFGFPIGEEFRNFANVEEFLANAQPGGLIEGLIQSAETTFDNNNRSAEGTPGGWALAETNVGQFAFYLQDDWSITNEFKLTYGIRFDKPLYFDTKDKIQENIDRKGGTSPDGSYQPDINYFDPETGEVSNLNSTTLPSNDFLISPRVGFNWDVKSNQTTQVRGGTGIFTGRFPFVWLGNQVQAVDFFFYQIVDPDFKWPQVWRTNIGADHRFENDIILTADLSYTKDLNAAHVQNWGLNAPSGTLQGVDNRPVYQLADQAVNDFGGPTNAYVFTNSDKGRIWNASLKAQKTWDNGLFASVAYNYLNAQDVNSIEAEITGDAFDFNPNLGNANDDVLSFSKYGDTHRFIGVGSKQFTYGEGRWGTIISTFFEYGQGGRFNYTYAGNINNDSSFQNNDLLYIPTEAEVQQMQFSGDGQAQAYENFIQQDDYLNDNRGDYFDRYGALAPWRGRWDVKLLQDFNFNVSENKTHTIQFSADILNFGNLLNSNWGVIQQPNNLNPVSVSVDENNTPTYTFNPELTETFGFDASLLSRWQVQFGLRYIF</sequence>
<dbReference type="PANTHER" id="PTHR30069">
    <property type="entry name" value="TONB-DEPENDENT OUTER MEMBRANE RECEPTOR"/>
    <property type="match status" value="1"/>
</dbReference>
<dbReference type="InterPro" id="IPR039426">
    <property type="entry name" value="TonB-dep_rcpt-like"/>
</dbReference>
<protein>
    <submittedName>
        <fullName evidence="10">TonB-dependent receptor</fullName>
    </submittedName>
</protein>
<evidence type="ECO:0000256" key="1">
    <source>
        <dbReference type="ARBA" id="ARBA00004571"/>
    </source>
</evidence>
<feature type="chain" id="PRO_5033034709" evidence="8">
    <location>
        <begin position="21"/>
        <end position="1067"/>
    </location>
</feature>
<dbReference type="GO" id="GO:0044718">
    <property type="term" value="P:siderophore transmembrane transport"/>
    <property type="evidence" value="ECO:0007669"/>
    <property type="project" value="TreeGrafter"/>
</dbReference>
<name>A0A831QST6_9FLAO</name>
<dbReference type="InterPro" id="IPR036942">
    <property type="entry name" value="Beta-barrel_TonB_sf"/>
</dbReference>
<dbReference type="Proteomes" id="UP000886191">
    <property type="component" value="Unassembled WGS sequence"/>
</dbReference>